<proteinExistence type="predicted"/>
<reference evidence="1 2" key="1">
    <citation type="submission" date="2017-02" db="EMBL/GenBank/DDBJ databases">
        <authorList>
            <person name="Peterson S.W."/>
        </authorList>
    </citation>
    <scope>NUCLEOTIDE SEQUENCE [LARGE SCALE GENOMIC DNA]</scope>
    <source>
        <strain evidence="1 2">ATCC 700028</strain>
    </source>
</reference>
<organism evidence="1 2">
    <name type="scientific">Cetobacterium ceti</name>
    <dbReference type="NCBI Taxonomy" id="180163"/>
    <lineage>
        <taxon>Bacteria</taxon>
        <taxon>Fusobacteriati</taxon>
        <taxon>Fusobacteriota</taxon>
        <taxon>Fusobacteriia</taxon>
        <taxon>Fusobacteriales</taxon>
        <taxon>Fusobacteriaceae</taxon>
        <taxon>Cetobacterium</taxon>
    </lineage>
</organism>
<dbReference type="RefSeq" id="WP_078694986.1">
    <property type="nucleotide sequence ID" value="NZ_FUWX01000043.1"/>
</dbReference>
<name>A0A1T4R5Q4_9FUSO</name>
<sequence>MNYEDNLRKSLSKIWEEERIENFLKLLEDNLPVYKGETLVYFIDSILEKEPQISEYKILEYTNRMDAFCTPYEFLEDLFSQSKEPSIINLLTSIKNDNEKINQTINQLVTNRSIDIYEKENEFYVFIK</sequence>
<evidence type="ECO:0000313" key="2">
    <source>
        <dbReference type="Proteomes" id="UP000191153"/>
    </source>
</evidence>
<protein>
    <submittedName>
        <fullName evidence="1">Uncharacterized protein</fullName>
    </submittedName>
</protein>
<dbReference type="EMBL" id="FUWX01000043">
    <property type="protein sequence ID" value="SKA11166.1"/>
    <property type="molecule type" value="Genomic_DNA"/>
</dbReference>
<dbReference type="AlphaFoldDB" id="A0A1T4R5Q4"/>
<dbReference type="OrthoDB" id="10006374at2"/>
<gene>
    <name evidence="1" type="ORF">SAMN02745174_02582</name>
</gene>
<accession>A0A1T4R5Q4</accession>
<evidence type="ECO:0000313" key="1">
    <source>
        <dbReference type="EMBL" id="SKA11166.1"/>
    </source>
</evidence>
<dbReference type="Proteomes" id="UP000191153">
    <property type="component" value="Unassembled WGS sequence"/>
</dbReference>
<dbReference type="STRING" id="180163.SAMN02745174_02582"/>
<keyword evidence="2" id="KW-1185">Reference proteome</keyword>